<sequence length="347" mass="37823">MEVAAPVPARRQNANANRANSGNIIDLTGDPSDASDEILILPPNHTHNHNRASNRRSIPPPLSRNPRRQMSLNHRTPSLARSDGSLLGPAAPVIDLTMDDEDSDGPPRPLNLPNQQRHPARAQGRARSGPPPRAPPRSAAAAHNAQIIGGDPEFGALIGIVRNLGQNFQRFRDFGAIGNFPFFGGQGLEPVGNNARAPFMNNPLGENLPRFNYGANGYNSGGLAKPRHEPPKPAREGFSRATGAELDYVCPSCDEELKYDPDADDANAPPAKKARTRKDREEHHFWAVKECGHVYCRSCYENRKPSAKSPTKTTFRVSPQHPKKLLCAVDDCESDVTTKAAWVGLFV</sequence>
<keyword evidence="6" id="KW-1185">Reference proteome</keyword>
<evidence type="ECO:0008006" key="7">
    <source>
        <dbReference type="Google" id="ProtNLM"/>
    </source>
</evidence>
<dbReference type="InterPro" id="IPR038886">
    <property type="entry name" value="E3_SLX5/Rfp1"/>
</dbReference>
<accession>A0AAE0N8F5</accession>
<dbReference type="PANTHER" id="PTHR28042">
    <property type="entry name" value="E3 UBIQUITIN-PROTEIN LIGASE COMPLEX SLX5-SLX8 SUBUNIT SLX5"/>
    <property type="match status" value="1"/>
</dbReference>
<keyword evidence="2" id="KW-0863">Zinc-finger</keyword>
<gene>
    <name evidence="5" type="ORF">B0H63DRAFT_400999</name>
</gene>
<name>A0AAE0N8F5_9PEZI</name>
<evidence type="ECO:0000256" key="4">
    <source>
        <dbReference type="SAM" id="MobiDB-lite"/>
    </source>
</evidence>
<keyword evidence="3" id="KW-0862">Zinc</keyword>
<dbReference type="Proteomes" id="UP001285441">
    <property type="component" value="Unassembled WGS sequence"/>
</dbReference>
<proteinExistence type="predicted"/>
<feature type="region of interest" description="Disordered" evidence="4">
    <location>
        <begin position="96"/>
        <end position="143"/>
    </location>
</feature>
<protein>
    <recommendedName>
        <fullName evidence="7">Cell cycle control protein</fullName>
    </recommendedName>
</protein>
<dbReference type="PANTHER" id="PTHR28042:SF1">
    <property type="entry name" value="E3 UBIQUITIN-PROTEIN LIGASE COMPLEX SLX5-SLX8 SUBUNIT SLX5"/>
    <property type="match status" value="1"/>
</dbReference>
<dbReference type="GO" id="GO:0033768">
    <property type="term" value="C:SUMO-targeted ubiquitin ligase complex"/>
    <property type="evidence" value="ECO:0007669"/>
    <property type="project" value="TreeGrafter"/>
</dbReference>
<reference evidence="5" key="1">
    <citation type="journal article" date="2023" name="Mol. Phylogenet. Evol.">
        <title>Genome-scale phylogeny and comparative genomics of the fungal order Sordariales.</title>
        <authorList>
            <person name="Hensen N."/>
            <person name="Bonometti L."/>
            <person name="Westerberg I."/>
            <person name="Brannstrom I.O."/>
            <person name="Guillou S."/>
            <person name="Cros-Aarteil S."/>
            <person name="Calhoun S."/>
            <person name="Haridas S."/>
            <person name="Kuo A."/>
            <person name="Mondo S."/>
            <person name="Pangilinan J."/>
            <person name="Riley R."/>
            <person name="LaButti K."/>
            <person name="Andreopoulos B."/>
            <person name="Lipzen A."/>
            <person name="Chen C."/>
            <person name="Yan M."/>
            <person name="Daum C."/>
            <person name="Ng V."/>
            <person name="Clum A."/>
            <person name="Steindorff A."/>
            <person name="Ohm R.A."/>
            <person name="Martin F."/>
            <person name="Silar P."/>
            <person name="Natvig D.O."/>
            <person name="Lalanne C."/>
            <person name="Gautier V."/>
            <person name="Ament-Velasquez S.L."/>
            <person name="Kruys A."/>
            <person name="Hutchinson M.I."/>
            <person name="Powell A.J."/>
            <person name="Barry K."/>
            <person name="Miller A.N."/>
            <person name="Grigoriev I.V."/>
            <person name="Debuchy R."/>
            <person name="Gladieux P."/>
            <person name="Hiltunen Thoren M."/>
            <person name="Johannesson H."/>
        </authorList>
    </citation>
    <scope>NUCLEOTIDE SEQUENCE</scope>
    <source>
        <strain evidence="5">CBS 232.78</strain>
    </source>
</reference>
<organism evidence="5 6">
    <name type="scientific">Podospora didyma</name>
    <dbReference type="NCBI Taxonomy" id="330526"/>
    <lineage>
        <taxon>Eukaryota</taxon>
        <taxon>Fungi</taxon>
        <taxon>Dikarya</taxon>
        <taxon>Ascomycota</taxon>
        <taxon>Pezizomycotina</taxon>
        <taxon>Sordariomycetes</taxon>
        <taxon>Sordariomycetidae</taxon>
        <taxon>Sordariales</taxon>
        <taxon>Podosporaceae</taxon>
        <taxon>Podospora</taxon>
    </lineage>
</organism>
<evidence type="ECO:0000256" key="1">
    <source>
        <dbReference type="ARBA" id="ARBA00022723"/>
    </source>
</evidence>
<feature type="region of interest" description="Disordered" evidence="4">
    <location>
        <begin position="1"/>
        <end position="69"/>
    </location>
</feature>
<reference evidence="5" key="2">
    <citation type="submission" date="2023-06" db="EMBL/GenBank/DDBJ databases">
        <authorList>
            <consortium name="Lawrence Berkeley National Laboratory"/>
            <person name="Haridas S."/>
            <person name="Hensen N."/>
            <person name="Bonometti L."/>
            <person name="Westerberg I."/>
            <person name="Brannstrom I.O."/>
            <person name="Guillou S."/>
            <person name="Cros-Aarteil S."/>
            <person name="Calhoun S."/>
            <person name="Kuo A."/>
            <person name="Mondo S."/>
            <person name="Pangilinan J."/>
            <person name="Riley R."/>
            <person name="LaButti K."/>
            <person name="Andreopoulos B."/>
            <person name="Lipzen A."/>
            <person name="Chen C."/>
            <person name="Yanf M."/>
            <person name="Daum C."/>
            <person name="Ng V."/>
            <person name="Clum A."/>
            <person name="Steindorff A."/>
            <person name="Ohm R."/>
            <person name="Martin F."/>
            <person name="Silar P."/>
            <person name="Natvig D."/>
            <person name="Lalanne C."/>
            <person name="Gautier V."/>
            <person name="Ament-velasquez S.L."/>
            <person name="Kruys A."/>
            <person name="Hutchinson M.I."/>
            <person name="Powell A.J."/>
            <person name="Barry K."/>
            <person name="Miller A.N."/>
            <person name="Grigoriev I.V."/>
            <person name="Debuchy R."/>
            <person name="Gladieux P."/>
            <person name="Thoren M.H."/>
            <person name="Johannesson H."/>
        </authorList>
    </citation>
    <scope>NUCLEOTIDE SEQUENCE</scope>
    <source>
        <strain evidence="5">CBS 232.78</strain>
    </source>
</reference>
<feature type="compositionally biased region" description="Low complexity" evidence="4">
    <location>
        <begin position="1"/>
        <end position="20"/>
    </location>
</feature>
<dbReference type="EMBL" id="JAULSW010000007">
    <property type="protein sequence ID" value="KAK3374667.1"/>
    <property type="molecule type" value="Genomic_DNA"/>
</dbReference>
<dbReference type="InterPro" id="IPR017907">
    <property type="entry name" value="Znf_RING_CS"/>
</dbReference>
<dbReference type="AlphaFoldDB" id="A0AAE0N8F5"/>
<dbReference type="GO" id="GO:0008270">
    <property type="term" value="F:zinc ion binding"/>
    <property type="evidence" value="ECO:0007669"/>
    <property type="project" value="UniProtKB-KW"/>
</dbReference>
<evidence type="ECO:0000256" key="3">
    <source>
        <dbReference type="ARBA" id="ARBA00022833"/>
    </source>
</evidence>
<evidence type="ECO:0000313" key="5">
    <source>
        <dbReference type="EMBL" id="KAK3374667.1"/>
    </source>
</evidence>
<dbReference type="PROSITE" id="PS00518">
    <property type="entry name" value="ZF_RING_1"/>
    <property type="match status" value="1"/>
</dbReference>
<dbReference type="GO" id="GO:0004842">
    <property type="term" value="F:ubiquitin-protein transferase activity"/>
    <property type="evidence" value="ECO:0007669"/>
    <property type="project" value="TreeGrafter"/>
</dbReference>
<comment type="caution">
    <text evidence="5">The sequence shown here is derived from an EMBL/GenBank/DDBJ whole genome shotgun (WGS) entry which is preliminary data.</text>
</comment>
<evidence type="ECO:0000313" key="6">
    <source>
        <dbReference type="Proteomes" id="UP001285441"/>
    </source>
</evidence>
<evidence type="ECO:0000256" key="2">
    <source>
        <dbReference type="ARBA" id="ARBA00022771"/>
    </source>
</evidence>
<keyword evidence="1" id="KW-0479">Metal-binding</keyword>